<feature type="region of interest" description="Disordered" evidence="1">
    <location>
        <begin position="23"/>
        <end position="43"/>
    </location>
</feature>
<keyword evidence="2" id="KW-1133">Transmembrane helix</keyword>
<gene>
    <name evidence="3" type="ORF">SAMN05421837_106474</name>
</gene>
<protein>
    <submittedName>
        <fullName evidence="3">Uncharacterized protein</fullName>
    </submittedName>
</protein>
<name>A0A1H5R383_9PSEU</name>
<dbReference type="Gene3D" id="2.160.20.20">
    <property type="match status" value="1"/>
</dbReference>
<organism evidence="3 4">
    <name type="scientific">Amycolatopsis pretoriensis</name>
    <dbReference type="NCBI Taxonomy" id="218821"/>
    <lineage>
        <taxon>Bacteria</taxon>
        <taxon>Bacillati</taxon>
        <taxon>Actinomycetota</taxon>
        <taxon>Actinomycetes</taxon>
        <taxon>Pseudonocardiales</taxon>
        <taxon>Pseudonocardiaceae</taxon>
        <taxon>Amycolatopsis</taxon>
    </lineage>
</organism>
<dbReference type="Proteomes" id="UP000198878">
    <property type="component" value="Unassembled WGS sequence"/>
</dbReference>
<keyword evidence="2" id="KW-0472">Membrane</keyword>
<dbReference type="RefSeq" id="WP_208608340.1">
    <property type="nucleotide sequence ID" value="NZ_FNUJ01000006.1"/>
</dbReference>
<dbReference type="STRING" id="218821.SAMN05421837_106474"/>
<proteinExistence type="predicted"/>
<accession>A0A1H5R383</accession>
<dbReference type="EMBL" id="FNUJ01000006">
    <property type="protein sequence ID" value="SEF32862.1"/>
    <property type="molecule type" value="Genomic_DNA"/>
</dbReference>
<keyword evidence="4" id="KW-1185">Reference proteome</keyword>
<keyword evidence="2" id="KW-0812">Transmembrane</keyword>
<dbReference type="AlphaFoldDB" id="A0A1H5R383"/>
<reference evidence="4" key="1">
    <citation type="submission" date="2016-10" db="EMBL/GenBank/DDBJ databases">
        <authorList>
            <person name="Varghese N."/>
            <person name="Submissions S."/>
        </authorList>
    </citation>
    <scope>NUCLEOTIDE SEQUENCE [LARGE SCALE GENOMIC DNA]</scope>
    <source>
        <strain evidence="4">DSM 44654</strain>
    </source>
</reference>
<evidence type="ECO:0000313" key="3">
    <source>
        <dbReference type="EMBL" id="SEF32862.1"/>
    </source>
</evidence>
<feature type="transmembrane region" description="Helical" evidence="2">
    <location>
        <begin position="464"/>
        <end position="482"/>
    </location>
</feature>
<dbReference type="InterPro" id="IPR012332">
    <property type="entry name" value="Autotransporter_pectin_lyase_C"/>
</dbReference>
<evidence type="ECO:0000256" key="2">
    <source>
        <dbReference type="SAM" id="Phobius"/>
    </source>
</evidence>
<evidence type="ECO:0000256" key="1">
    <source>
        <dbReference type="SAM" id="MobiDB-lite"/>
    </source>
</evidence>
<evidence type="ECO:0000313" key="4">
    <source>
        <dbReference type="Proteomes" id="UP000198878"/>
    </source>
</evidence>
<feature type="transmembrane region" description="Helical" evidence="2">
    <location>
        <begin position="550"/>
        <end position="573"/>
    </location>
</feature>
<sequence length="578" mass="62033">MDPAEAPPLLDDLTPMEKKVIEGARRGVRTGSGTTESAEALATTDDPALQVRADLLRELLMGRRGELDPRGVSIRGFRVMGRLDLDQVSAVAKLELTKCALPDGTSMRGARLRDLFMVGCVVSSINGDRLRTEGNLKLQGISTSGPIRLLNARIGGQLDLDNSLLKNPAGPAVNMDSLLVTASIFMRGVKATGTGESGTIRMRSAQVNGQVEITGSRIENTSGPALSAERLRVDNSLHLKRSTFSGCDSHSTVRLTSANVVGQLSLEQATLRNSRGAALHADHLKTGGALHLMGANMEGGGTEGVITLFGAQIDARVVLTKMALTGETGRLLNLANATFKQPLTMPSSLICRQAETNTGKRRCASSDRKISVRGFVFTDLEDITWRQWLHLLVHHTNKYFPQPYQQLAATERAAGHDNNARTVLIVQQEDLRRRAPEALGGLAALWRHRIWGWLGRYGYRAHRLVATLLLALVLAGALGYGAGQVTTRPTHHAAERVLPATAPVDAPGTACSTAELIGLGIDRGLPIGATGLRSRCDLDTGTRWGQAFTYAIWVLQALLWALATLAVAAYTGLVRKPA</sequence>